<proteinExistence type="predicted"/>
<gene>
    <name evidence="4" type="ORF">RFV38_12185</name>
</gene>
<feature type="domain" description="Beta-Casp" evidence="3">
    <location>
        <begin position="234"/>
        <end position="341"/>
    </location>
</feature>
<reference evidence="5" key="1">
    <citation type="submission" date="2023-07" db="EMBL/GenBank/DDBJ databases">
        <authorList>
            <person name="Colorado M.A."/>
            <person name="Villamil L.M."/>
            <person name="Melo J.F."/>
            <person name="Rodriguez J.A."/>
            <person name="Ruiz R.Y."/>
        </authorList>
    </citation>
    <scope>NUCLEOTIDE SEQUENCE [LARGE SCALE GENOMIC DNA]</scope>
    <source>
        <strain evidence="5">C33</strain>
    </source>
</reference>
<feature type="domain" description="Metallo-beta-lactamase" evidence="2">
    <location>
        <begin position="13"/>
        <end position="223"/>
    </location>
</feature>
<dbReference type="PANTHER" id="PTHR11203">
    <property type="entry name" value="CLEAVAGE AND POLYADENYLATION SPECIFICITY FACTOR FAMILY MEMBER"/>
    <property type="match status" value="1"/>
</dbReference>
<comment type="caution">
    <text evidence="4">The sequence shown here is derived from an EMBL/GenBank/DDBJ whole genome shotgun (WGS) entry which is preliminary data.</text>
</comment>
<dbReference type="InterPro" id="IPR001279">
    <property type="entry name" value="Metallo-B-lactamas"/>
</dbReference>
<evidence type="ECO:0000313" key="4">
    <source>
        <dbReference type="EMBL" id="MDX8337242.1"/>
    </source>
</evidence>
<keyword evidence="1 4" id="KW-0378">Hydrolase</keyword>
<keyword evidence="5" id="KW-1185">Reference proteome</keyword>
<dbReference type="EMBL" id="JAVIKH010000025">
    <property type="protein sequence ID" value="MDX8337242.1"/>
    <property type="molecule type" value="Genomic_DNA"/>
</dbReference>
<dbReference type="InterPro" id="IPR050698">
    <property type="entry name" value="MBL"/>
</dbReference>
<name>A0ABU4WCJ9_9FUSO</name>
<dbReference type="Pfam" id="PF07521">
    <property type="entry name" value="RMMBL"/>
    <property type="match status" value="1"/>
</dbReference>
<dbReference type="SMART" id="SM00849">
    <property type="entry name" value="Lactamase_B"/>
    <property type="match status" value="1"/>
</dbReference>
<dbReference type="Gene3D" id="3.40.50.10890">
    <property type="match status" value="1"/>
</dbReference>
<dbReference type="InterPro" id="IPR022712">
    <property type="entry name" value="Beta_Casp"/>
</dbReference>
<organism evidence="4 5">
    <name type="scientific">Candidatus Cetobacterium colombiensis</name>
    <dbReference type="NCBI Taxonomy" id="3073100"/>
    <lineage>
        <taxon>Bacteria</taxon>
        <taxon>Fusobacteriati</taxon>
        <taxon>Fusobacteriota</taxon>
        <taxon>Fusobacteriia</taxon>
        <taxon>Fusobacteriales</taxon>
        <taxon>Fusobacteriaceae</taxon>
        <taxon>Cetobacterium</taxon>
    </lineage>
</organism>
<evidence type="ECO:0000256" key="1">
    <source>
        <dbReference type="ARBA" id="ARBA00022801"/>
    </source>
</evidence>
<dbReference type="RefSeq" id="WP_320314595.1">
    <property type="nucleotide sequence ID" value="NZ_JAVIKH010000025.1"/>
</dbReference>
<dbReference type="InterPro" id="IPR011108">
    <property type="entry name" value="RMMBL"/>
</dbReference>
<dbReference type="EC" id="3.-.-.-" evidence="4"/>
<dbReference type="Proteomes" id="UP001279681">
    <property type="component" value="Unassembled WGS sequence"/>
</dbReference>
<dbReference type="Pfam" id="PF10996">
    <property type="entry name" value="Beta-Casp"/>
    <property type="match status" value="1"/>
</dbReference>
<dbReference type="Pfam" id="PF00753">
    <property type="entry name" value="Lactamase_B"/>
    <property type="match status" value="1"/>
</dbReference>
<evidence type="ECO:0000313" key="5">
    <source>
        <dbReference type="Proteomes" id="UP001279681"/>
    </source>
</evidence>
<dbReference type="SUPFAM" id="SSF56281">
    <property type="entry name" value="Metallo-hydrolase/oxidoreductase"/>
    <property type="match status" value="1"/>
</dbReference>
<protein>
    <submittedName>
        <fullName evidence="4">MBL fold metallo-hydrolase</fullName>
        <ecNumber evidence="4">3.-.-.-</ecNumber>
    </submittedName>
</protein>
<dbReference type="InterPro" id="IPR036866">
    <property type="entry name" value="RibonucZ/Hydroxyglut_hydro"/>
</dbReference>
<dbReference type="SMART" id="SM01027">
    <property type="entry name" value="Beta-Casp"/>
    <property type="match status" value="1"/>
</dbReference>
<evidence type="ECO:0000259" key="3">
    <source>
        <dbReference type="SMART" id="SM01027"/>
    </source>
</evidence>
<dbReference type="Gene3D" id="3.60.15.10">
    <property type="entry name" value="Ribonuclease Z/Hydroxyacylglutathione hydrolase-like"/>
    <property type="match status" value="1"/>
</dbReference>
<sequence>MYFYGISGSNKIGGSSYFVKLGDRKFLLDMGLDPNLPGVYPKYENLYRKKLLTSMGDLDGVIISHAHLDHIGSLPYILKEGEKVPVITSKATKVLGKALLLSAPKESDDYIEIFKKDEIEKVFSLISPKENMVAQDYEINLYDSGHILGSKMVEIVTKDERVLYTGDFSLKNIITAKKMPLASIKSPDVLLCEGTNLTKNMNSYINERLGFIRYANKVVAKGVLLVPAFALGRTQEVVCLLKNAMKSQLLKRVPIYVDGLSVEISQLYNELGVGVLDEEVKIATNRFYETMDDSPKIIICSSGMLLKNSKSYLYAQKVLKNENNSVTFVGYQDKRTPGFKLLYENSFNFKATVNRFSFSAHGDEKEIFQLIDRLKPKKVVFLHRNLKEQEERELEKRLTKIYGKNMQFYFPKDGEELNL</sequence>
<dbReference type="GO" id="GO:0016787">
    <property type="term" value="F:hydrolase activity"/>
    <property type="evidence" value="ECO:0007669"/>
    <property type="project" value="UniProtKB-KW"/>
</dbReference>
<accession>A0ABU4WCJ9</accession>
<evidence type="ECO:0000259" key="2">
    <source>
        <dbReference type="SMART" id="SM00849"/>
    </source>
</evidence>
<dbReference type="PANTHER" id="PTHR11203:SF37">
    <property type="entry name" value="INTEGRATOR COMPLEX SUBUNIT 11"/>
    <property type="match status" value="1"/>
</dbReference>